<feature type="compositionally biased region" description="Basic and acidic residues" evidence="4">
    <location>
        <begin position="188"/>
        <end position="198"/>
    </location>
</feature>
<evidence type="ECO:0000313" key="6">
    <source>
        <dbReference type="Proteomes" id="UP001174997"/>
    </source>
</evidence>
<comment type="caution">
    <text evidence="5">The sequence shown here is derived from an EMBL/GenBank/DDBJ whole genome shotgun (WGS) entry which is preliminary data.</text>
</comment>
<gene>
    <name evidence="5" type="ORF">QBC41DRAFT_325789</name>
</gene>
<evidence type="ECO:0000313" key="5">
    <source>
        <dbReference type="EMBL" id="KAK0666405.1"/>
    </source>
</evidence>
<organism evidence="5 6">
    <name type="scientific">Cercophora samala</name>
    <dbReference type="NCBI Taxonomy" id="330535"/>
    <lineage>
        <taxon>Eukaryota</taxon>
        <taxon>Fungi</taxon>
        <taxon>Dikarya</taxon>
        <taxon>Ascomycota</taxon>
        <taxon>Pezizomycotina</taxon>
        <taxon>Sordariomycetes</taxon>
        <taxon>Sordariomycetidae</taxon>
        <taxon>Sordariales</taxon>
        <taxon>Lasiosphaeriaceae</taxon>
        <taxon>Cercophora</taxon>
    </lineage>
</organism>
<dbReference type="PROSITE" id="PS50297">
    <property type="entry name" value="ANK_REP_REGION"/>
    <property type="match status" value="2"/>
</dbReference>
<keyword evidence="1" id="KW-0677">Repeat</keyword>
<evidence type="ECO:0000256" key="4">
    <source>
        <dbReference type="SAM" id="MobiDB-lite"/>
    </source>
</evidence>
<feature type="region of interest" description="Disordered" evidence="4">
    <location>
        <begin position="166"/>
        <end position="198"/>
    </location>
</feature>
<feature type="compositionally biased region" description="Basic and acidic residues" evidence="4">
    <location>
        <begin position="166"/>
        <end position="181"/>
    </location>
</feature>
<evidence type="ECO:0000256" key="1">
    <source>
        <dbReference type="ARBA" id="ARBA00022737"/>
    </source>
</evidence>
<dbReference type="InterPro" id="IPR036770">
    <property type="entry name" value="Ankyrin_rpt-contain_sf"/>
</dbReference>
<accession>A0AA39Z9X3</accession>
<name>A0AA39Z9X3_9PEZI</name>
<dbReference type="Proteomes" id="UP001174997">
    <property type="component" value="Unassembled WGS sequence"/>
</dbReference>
<keyword evidence="6" id="KW-1185">Reference proteome</keyword>
<reference evidence="5" key="1">
    <citation type="submission" date="2023-06" db="EMBL/GenBank/DDBJ databases">
        <title>Genome-scale phylogeny and comparative genomics of the fungal order Sordariales.</title>
        <authorList>
            <consortium name="Lawrence Berkeley National Laboratory"/>
            <person name="Hensen N."/>
            <person name="Bonometti L."/>
            <person name="Westerberg I."/>
            <person name="Brannstrom I.O."/>
            <person name="Guillou S."/>
            <person name="Cros-Aarteil S."/>
            <person name="Calhoun S."/>
            <person name="Haridas S."/>
            <person name="Kuo A."/>
            <person name="Mondo S."/>
            <person name="Pangilinan J."/>
            <person name="Riley R."/>
            <person name="Labutti K."/>
            <person name="Andreopoulos B."/>
            <person name="Lipzen A."/>
            <person name="Chen C."/>
            <person name="Yanf M."/>
            <person name="Daum C."/>
            <person name="Ng V."/>
            <person name="Clum A."/>
            <person name="Steindorff A."/>
            <person name="Ohm R."/>
            <person name="Martin F."/>
            <person name="Silar P."/>
            <person name="Natvig D."/>
            <person name="Lalanne C."/>
            <person name="Gautier V."/>
            <person name="Ament-Velasquez S.L."/>
            <person name="Kruys A."/>
            <person name="Hutchinson M.I."/>
            <person name="Powell A.J."/>
            <person name="Barry K."/>
            <person name="Miller A.N."/>
            <person name="Grigoriev I.V."/>
            <person name="Debuchy R."/>
            <person name="Gladieux P."/>
            <person name="Thoren M.H."/>
            <person name="Johannesson H."/>
        </authorList>
    </citation>
    <scope>NUCLEOTIDE SEQUENCE</scope>
    <source>
        <strain evidence="5">CBS 307.81</strain>
    </source>
</reference>
<sequence>MPPVQFQDEEIDDLIYLARVGEKDELSTLISEIIARQATKRIPAPADVLAQAVDETSKNTTLHMASANGHVEIVEYILSQFPTDGQIDKDQKQAFLDATNEFGNTALHWASLNGHLPIVKLLVDNGASVALANDKNYIPLDLASFGEKIDVVDYFLKEVREMEAENAKEGLGEAVADVKVEDGDENEGSSKGKEKESS</sequence>
<dbReference type="SMART" id="SM00248">
    <property type="entry name" value="ANK"/>
    <property type="match status" value="3"/>
</dbReference>
<dbReference type="EMBL" id="JAULSY010000088">
    <property type="protein sequence ID" value="KAK0666405.1"/>
    <property type="molecule type" value="Genomic_DNA"/>
</dbReference>
<proteinExistence type="predicted"/>
<evidence type="ECO:0000256" key="2">
    <source>
        <dbReference type="ARBA" id="ARBA00023043"/>
    </source>
</evidence>
<dbReference type="PANTHER" id="PTHR24178">
    <property type="entry name" value="MOLTING PROTEIN MLT-4"/>
    <property type="match status" value="1"/>
</dbReference>
<feature type="repeat" description="ANK" evidence="3">
    <location>
        <begin position="57"/>
        <end position="79"/>
    </location>
</feature>
<dbReference type="PROSITE" id="PS50088">
    <property type="entry name" value="ANK_REPEAT"/>
    <property type="match status" value="2"/>
</dbReference>
<dbReference type="SUPFAM" id="SSF48403">
    <property type="entry name" value="Ankyrin repeat"/>
    <property type="match status" value="1"/>
</dbReference>
<dbReference type="InterPro" id="IPR002110">
    <property type="entry name" value="Ankyrin_rpt"/>
</dbReference>
<evidence type="ECO:0000256" key="3">
    <source>
        <dbReference type="PROSITE-ProRule" id="PRU00023"/>
    </source>
</evidence>
<keyword evidence="2 3" id="KW-0040">ANK repeat</keyword>
<dbReference type="AlphaFoldDB" id="A0AA39Z9X3"/>
<dbReference type="Pfam" id="PF12796">
    <property type="entry name" value="Ank_2"/>
    <property type="match status" value="1"/>
</dbReference>
<protein>
    <submittedName>
        <fullName evidence="5">Ankyrin repeat-containing domain protein</fullName>
    </submittedName>
</protein>
<dbReference type="PRINTS" id="PR01415">
    <property type="entry name" value="ANKYRIN"/>
</dbReference>
<dbReference type="Gene3D" id="1.25.40.20">
    <property type="entry name" value="Ankyrin repeat-containing domain"/>
    <property type="match status" value="1"/>
</dbReference>
<feature type="repeat" description="ANK" evidence="3">
    <location>
        <begin position="102"/>
        <end position="134"/>
    </location>
</feature>
<dbReference type="Pfam" id="PF00023">
    <property type="entry name" value="Ank"/>
    <property type="match status" value="1"/>
</dbReference>